<dbReference type="InterPro" id="IPR011961">
    <property type="entry name" value="RimM"/>
</dbReference>
<organism evidence="7">
    <name type="scientific">marine sediment metagenome</name>
    <dbReference type="NCBI Taxonomy" id="412755"/>
    <lineage>
        <taxon>unclassified sequences</taxon>
        <taxon>metagenomes</taxon>
        <taxon>ecological metagenomes</taxon>
    </lineage>
</organism>
<accession>A0A0F9DE41</accession>
<protein>
    <recommendedName>
        <fullName evidence="8">Ribosome maturation factor RimM</fullName>
    </recommendedName>
</protein>
<dbReference type="SUPFAM" id="SSF50447">
    <property type="entry name" value="Translation proteins"/>
    <property type="match status" value="1"/>
</dbReference>
<dbReference type="InterPro" id="IPR002676">
    <property type="entry name" value="RimM_N"/>
</dbReference>
<evidence type="ECO:0000259" key="6">
    <source>
        <dbReference type="Pfam" id="PF24986"/>
    </source>
</evidence>
<dbReference type="HAMAP" id="MF_00014">
    <property type="entry name" value="Ribosome_mat_RimM"/>
    <property type="match status" value="1"/>
</dbReference>
<keyword evidence="2" id="KW-0690">Ribosome biogenesis</keyword>
<gene>
    <name evidence="7" type="ORF">LCGC14_2289940</name>
</gene>
<comment type="caution">
    <text evidence="7">The sequence shown here is derived from an EMBL/GenBank/DDBJ whole genome shotgun (WGS) entry which is preliminary data.</text>
</comment>
<keyword evidence="3" id="KW-0698">rRNA processing</keyword>
<dbReference type="InterPro" id="IPR009000">
    <property type="entry name" value="Transl_B-barrel_sf"/>
</dbReference>
<proteinExistence type="inferred from homology"/>
<evidence type="ECO:0000259" key="5">
    <source>
        <dbReference type="Pfam" id="PF01782"/>
    </source>
</evidence>
<evidence type="ECO:0000313" key="7">
    <source>
        <dbReference type="EMBL" id="KKL51996.1"/>
    </source>
</evidence>
<evidence type="ECO:0000256" key="4">
    <source>
        <dbReference type="ARBA" id="ARBA00023186"/>
    </source>
</evidence>
<dbReference type="GO" id="GO:0043022">
    <property type="term" value="F:ribosome binding"/>
    <property type="evidence" value="ECO:0007669"/>
    <property type="project" value="InterPro"/>
</dbReference>
<feature type="domain" description="RimM N-terminal" evidence="5">
    <location>
        <begin position="11"/>
        <end position="87"/>
    </location>
</feature>
<dbReference type="AlphaFoldDB" id="A0A0F9DE41"/>
<dbReference type="GO" id="GO:0006364">
    <property type="term" value="P:rRNA processing"/>
    <property type="evidence" value="ECO:0007669"/>
    <property type="project" value="UniProtKB-KW"/>
</dbReference>
<dbReference type="GO" id="GO:0005840">
    <property type="term" value="C:ribosome"/>
    <property type="evidence" value="ECO:0007669"/>
    <property type="project" value="InterPro"/>
</dbReference>
<dbReference type="PANTHER" id="PTHR33692:SF1">
    <property type="entry name" value="RIBOSOME MATURATION FACTOR RIMM"/>
    <property type="match status" value="1"/>
</dbReference>
<keyword evidence="4" id="KW-0143">Chaperone</keyword>
<dbReference type="NCBIfam" id="TIGR02273">
    <property type="entry name" value="16S_RimM"/>
    <property type="match status" value="1"/>
</dbReference>
<dbReference type="SUPFAM" id="SSF50346">
    <property type="entry name" value="PRC-barrel domain"/>
    <property type="match status" value="1"/>
</dbReference>
<evidence type="ECO:0000256" key="3">
    <source>
        <dbReference type="ARBA" id="ARBA00022552"/>
    </source>
</evidence>
<dbReference type="Gene3D" id="2.30.30.240">
    <property type="entry name" value="PRC-barrel domain"/>
    <property type="match status" value="1"/>
</dbReference>
<dbReference type="InterPro" id="IPR056792">
    <property type="entry name" value="PRC_RimM"/>
</dbReference>
<evidence type="ECO:0000256" key="1">
    <source>
        <dbReference type="ARBA" id="ARBA00022490"/>
    </source>
</evidence>
<reference evidence="7" key="1">
    <citation type="journal article" date="2015" name="Nature">
        <title>Complex archaea that bridge the gap between prokaryotes and eukaryotes.</title>
        <authorList>
            <person name="Spang A."/>
            <person name="Saw J.H."/>
            <person name="Jorgensen S.L."/>
            <person name="Zaremba-Niedzwiedzka K."/>
            <person name="Martijn J."/>
            <person name="Lind A.E."/>
            <person name="van Eijk R."/>
            <person name="Schleper C."/>
            <person name="Guy L."/>
            <person name="Ettema T.J."/>
        </authorList>
    </citation>
    <scope>NUCLEOTIDE SEQUENCE</scope>
</reference>
<name>A0A0F9DE41_9ZZZZ</name>
<dbReference type="Pfam" id="PF24986">
    <property type="entry name" value="PRC_RimM"/>
    <property type="match status" value="1"/>
</dbReference>
<dbReference type="Pfam" id="PF01782">
    <property type="entry name" value="RimM"/>
    <property type="match status" value="1"/>
</dbReference>
<dbReference type="EMBL" id="LAZR01032048">
    <property type="protein sequence ID" value="KKL51996.1"/>
    <property type="molecule type" value="Genomic_DNA"/>
</dbReference>
<dbReference type="PANTHER" id="PTHR33692">
    <property type="entry name" value="RIBOSOME MATURATION FACTOR RIMM"/>
    <property type="match status" value="1"/>
</dbReference>
<keyword evidence="1" id="KW-0963">Cytoplasm</keyword>
<dbReference type="Gene3D" id="2.40.30.60">
    <property type="entry name" value="RimM"/>
    <property type="match status" value="1"/>
</dbReference>
<evidence type="ECO:0008006" key="8">
    <source>
        <dbReference type="Google" id="ProtNLM"/>
    </source>
</evidence>
<sequence>MEKVPPGHVAVGRIGPAWGVRGAVKVIPLVDKRERLARGRSVTVADERRVIESSRWRKGLVYLKLSGIDGREAASSLRDRFLVVPESELEPLPEGQYYRFQLIGLEVRSATGAVLGRVTDILTTGANDVYIVSSEKREILVPATDEVIKEIDIERGLMLIEEIPGLIPEPPRKG</sequence>
<dbReference type="InterPro" id="IPR011033">
    <property type="entry name" value="PRC_barrel-like_sf"/>
</dbReference>
<feature type="domain" description="Ribosome maturation factor RimM PRC barrel" evidence="6">
    <location>
        <begin position="100"/>
        <end position="159"/>
    </location>
</feature>
<evidence type="ECO:0000256" key="2">
    <source>
        <dbReference type="ARBA" id="ARBA00022517"/>
    </source>
</evidence>
<dbReference type="InterPro" id="IPR036976">
    <property type="entry name" value="RimM_N_sf"/>
</dbReference>